<protein>
    <submittedName>
        <fullName evidence="4">PilX N-terminal domain-containing pilus assembly protein</fullName>
    </submittedName>
</protein>
<keyword evidence="1" id="KW-1133">Transmembrane helix</keyword>
<dbReference type="RefSeq" id="WP_380689591.1">
    <property type="nucleotide sequence ID" value="NZ_JBHRSS010000004.1"/>
</dbReference>
<dbReference type="Pfam" id="PF14341">
    <property type="entry name" value="PilX_N"/>
    <property type="match status" value="1"/>
</dbReference>
<feature type="domain" description="Type 4 fimbrial biogenesis protein PilX N-terminal" evidence="3">
    <location>
        <begin position="14"/>
        <end position="64"/>
    </location>
</feature>
<dbReference type="Proteomes" id="UP001595462">
    <property type="component" value="Unassembled WGS sequence"/>
</dbReference>
<name>A0ABV7EP07_9GAMM</name>
<keyword evidence="1" id="KW-0812">Transmembrane</keyword>
<proteinExistence type="predicted"/>
<accession>A0ABV7EP07</accession>
<gene>
    <name evidence="4" type="ORF">ACFOSU_11170</name>
</gene>
<feature type="transmembrane region" description="Helical" evidence="1">
    <location>
        <begin position="16"/>
        <end position="36"/>
    </location>
</feature>
<feature type="domain" description="PilX/PilW C-terminal" evidence="2">
    <location>
        <begin position="115"/>
        <end position="196"/>
    </location>
</feature>
<evidence type="ECO:0000259" key="2">
    <source>
        <dbReference type="Pfam" id="PF13681"/>
    </source>
</evidence>
<evidence type="ECO:0000313" key="4">
    <source>
        <dbReference type="EMBL" id="MFC3104448.1"/>
    </source>
</evidence>
<keyword evidence="5" id="KW-1185">Reference proteome</keyword>
<comment type="caution">
    <text evidence="4">The sequence shown here is derived from an EMBL/GenBank/DDBJ whole genome shotgun (WGS) entry which is preliminary data.</text>
</comment>
<sequence length="199" mass="22208">MTHRYQRLTAQTSRGFILVTSLVFLVVITLLAVSAINSTTIQERMASNQREKSRARQAADAALRQGESLLGDTAFDKVQTPNTTVSVKVRNNDDQGSHDLDVKLWRKNDMFATSAEKTDPVAFLSPRLWALNEALAYTLDADMSAVQYYLEDYQCLARDLNPDSRAVCDGSLVYRITARAQGQNPAAIAVTQSLYEKHY</sequence>
<dbReference type="Pfam" id="PF13681">
    <property type="entry name" value="PilX"/>
    <property type="match status" value="1"/>
</dbReference>
<dbReference type="EMBL" id="JBHRSS010000004">
    <property type="protein sequence ID" value="MFC3104448.1"/>
    <property type="molecule type" value="Genomic_DNA"/>
</dbReference>
<organism evidence="4 5">
    <name type="scientific">Salinisphaera aquimarina</name>
    <dbReference type="NCBI Taxonomy" id="2094031"/>
    <lineage>
        <taxon>Bacteria</taxon>
        <taxon>Pseudomonadati</taxon>
        <taxon>Pseudomonadota</taxon>
        <taxon>Gammaproteobacteria</taxon>
        <taxon>Salinisphaerales</taxon>
        <taxon>Salinisphaeraceae</taxon>
        <taxon>Salinisphaera</taxon>
    </lineage>
</organism>
<dbReference type="InterPro" id="IPR025746">
    <property type="entry name" value="PilX_N_dom"/>
</dbReference>
<evidence type="ECO:0000313" key="5">
    <source>
        <dbReference type="Proteomes" id="UP001595462"/>
    </source>
</evidence>
<evidence type="ECO:0000256" key="1">
    <source>
        <dbReference type="SAM" id="Phobius"/>
    </source>
</evidence>
<dbReference type="InterPro" id="IPR025205">
    <property type="entry name" value="PilX/PilW_C"/>
</dbReference>
<evidence type="ECO:0000259" key="3">
    <source>
        <dbReference type="Pfam" id="PF14341"/>
    </source>
</evidence>
<keyword evidence="1" id="KW-0472">Membrane</keyword>
<reference evidence="5" key="1">
    <citation type="journal article" date="2019" name="Int. J. Syst. Evol. Microbiol.">
        <title>The Global Catalogue of Microorganisms (GCM) 10K type strain sequencing project: providing services to taxonomists for standard genome sequencing and annotation.</title>
        <authorList>
            <consortium name="The Broad Institute Genomics Platform"/>
            <consortium name="The Broad Institute Genome Sequencing Center for Infectious Disease"/>
            <person name="Wu L."/>
            <person name="Ma J."/>
        </authorList>
    </citation>
    <scope>NUCLEOTIDE SEQUENCE [LARGE SCALE GENOMIC DNA]</scope>
    <source>
        <strain evidence="5">KCTC 52640</strain>
    </source>
</reference>